<gene>
    <name evidence="1" type="primary">ORF28193</name>
</gene>
<feature type="non-terminal residue" evidence="1">
    <location>
        <position position="70"/>
    </location>
</feature>
<evidence type="ECO:0000313" key="1">
    <source>
        <dbReference type="EMBL" id="CEK56655.1"/>
    </source>
</evidence>
<protein>
    <submittedName>
        <fullName evidence="1">Uncharacterized protein</fullName>
    </submittedName>
</protein>
<feature type="non-terminal residue" evidence="1">
    <location>
        <position position="1"/>
    </location>
</feature>
<accession>A0A0B6YMD4</accession>
<dbReference type="AlphaFoldDB" id="A0A0B6YMD4"/>
<dbReference type="EMBL" id="HACG01009790">
    <property type="protein sequence ID" value="CEK56655.1"/>
    <property type="molecule type" value="Transcribed_RNA"/>
</dbReference>
<name>A0A0B6YMD4_9EUPU</name>
<organism evidence="1">
    <name type="scientific">Arion vulgaris</name>
    <dbReference type="NCBI Taxonomy" id="1028688"/>
    <lineage>
        <taxon>Eukaryota</taxon>
        <taxon>Metazoa</taxon>
        <taxon>Spiralia</taxon>
        <taxon>Lophotrochozoa</taxon>
        <taxon>Mollusca</taxon>
        <taxon>Gastropoda</taxon>
        <taxon>Heterobranchia</taxon>
        <taxon>Euthyneura</taxon>
        <taxon>Panpulmonata</taxon>
        <taxon>Eupulmonata</taxon>
        <taxon>Stylommatophora</taxon>
        <taxon>Helicina</taxon>
        <taxon>Arionoidea</taxon>
        <taxon>Arionidae</taxon>
        <taxon>Arion</taxon>
    </lineage>
</organism>
<sequence>KKLDSLNQTSYLTDTAMFQIRSLLMEKENRHRQSFFEADPVSGQSVTMLAHTLERCWQELDHELNTKSCR</sequence>
<reference evidence="1" key="1">
    <citation type="submission" date="2014-12" db="EMBL/GenBank/DDBJ databases">
        <title>Insight into the proteome of Arion vulgaris.</title>
        <authorList>
            <person name="Aradska J."/>
            <person name="Bulat T."/>
            <person name="Smidak R."/>
            <person name="Sarate P."/>
            <person name="Gangsoo J."/>
            <person name="Sialana F."/>
            <person name="Bilban M."/>
            <person name="Lubec G."/>
        </authorList>
    </citation>
    <scope>NUCLEOTIDE SEQUENCE</scope>
    <source>
        <tissue evidence="1">Skin</tissue>
    </source>
</reference>
<proteinExistence type="predicted"/>